<proteinExistence type="predicted"/>
<accession>A0AAD4DPL6</accession>
<dbReference type="RefSeq" id="XP_041216084.1">
    <property type="nucleotide sequence ID" value="XM_041368985.1"/>
</dbReference>
<evidence type="ECO:0000313" key="1">
    <source>
        <dbReference type="EMBL" id="KAG1881018.1"/>
    </source>
</evidence>
<dbReference type="Proteomes" id="UP001195769">
    <property type="component" value="Unassembled WGS sequence"/>
</dbReference>
<keyword evidence="2" id="KW-1185">Reference proteome</keyword>
<sequence>MPSSTINMFEDNILVEIDGVHLYVEYISSQPQYRHSWIQVIFWFKDIEKIIRQGLDNVDNQPSSTVVTEEKIKTESDSPQTTVKFEDEDVKLELEGGSAPAEEDGTNSMTVSLCKLLTQRCHNPNACSTDPFASWRYLVQPFDRSNVATQAAKRKALSEEIRNYSEKRRKV</sequence>
<protein>
    <submittedName>
        <fullName evidence="1">Uncharacterized protein</fullName>
    </submittedName>
</protein>
<reference evidence="1" key="1">
    <citation type="journal article" date="2020" name="New Phytol.">
        <title>Comparative genomics reveals dynamic genome evolution in host specialist ectomycorrhizal fungi.</title>
        <authorList>
            <person name="Lofgren L.A."/>
            <person name="Nguyen N.H."/>
            <person name="Vilgalys R."/>
            <person name="Ruytinx J."/>
            <person name="Liao H.L."/>
            <person name="Branco S."/>
            <person name="Kuo A."/>
            <person name="LaButti K."/>
            <person name="Lipzen A."/>
            <person name="Andreopoulos W."/>
            <person name="Pangilinan J."/>
            <person name="Riley R."/>
            <person name="Hundley H."/>
            <person name="Na H."/>
            <person name="Barry K."/>
            <person name="Grigoriev I.V."/>
            <person name="Stajich J.E."/>
            <person name="Kennedy P.G."/>
        </authorList>
    </citation>
    <scope>NUCLEOTIDE SEQUENCE</scope>
    <source>
        <strain evidence="1">FC203</strain>
    </source>
</reference>
<gene>
    <name evidence="1" type="ORF">F5891DRAFT_1204231</name>
</gene>
<dbReference type="EMBL" id="JABBWK010000658">
    <property type="protein sequence ID" value="KAG1881018.1"/>
    <property type="molecule type" value="Genomic_DNA"/>
</dbReference>
<name>A0AAD4DPL6_9AGAM</name>
<dbReference type="AlphaFoldDB" id="A0AAD4DPL6"/>
<comment type="caution">
    <text evidence="1">The sequence shown here is derived from an EMBL/GenBank/DDBJ whole genome shotgun (WGS) entry which is preliminary data.</text>
</comment>
<dbReference type="GeneID" id="64663283"/>
<evidence type="ECO:0000313" key="2">
    <source>
        <dbReference type="Proteomes" id="UP001195769"/>
    </source>
</evidence>
<organism evidence="1 2">
    <name type="scientific">Suillus fuscotomentosus</name>
    <dbReference type="NCBI Taxonomy" id="1912939"/>
    <lineage>
        <taxon>Eukaryota</taxon>
        <taxon>Fungi</taxon>
        <taxon>Dikarya</taxon>
        <taxon>Basidiomycota</taxon>
        <taxon>Agaricomycotina</taxon>
        <taxon>Agaricomycetes</taxon>
        <taxon>Agaricomycetidae</taxon>
        <taxon>Boletales</taxon>
        <taxon>Suillineae</taxon>
        <taxon>Suillaceae</taxon>
        <taxon>Suillus</taxon>
    </lineage>
</organism>